<dbReference type="SMART" id="SM00181">
    <property type="entry name" value="EGF"/>
    <property type="match status" value="3"/>
</dbReference>
<sequence length="250" mass="26756">MWPPTRVQQTVRVTIQTAATSVGVTMAINGAQTGFVKVGGAAEILPNNDECDDPVTYPCLTNSVCKNTDGSYFCECVDGYQEDTNGTCHDIDECKVPLLYECPALSNCNNTAGGYTCLCVDGYYKNVDNVCQDINECGDPSRHTCPANSECSNTYGSYFCECLTGYRVDVSGVCQDIDECVETSDGLCPNDTVCSNTDGGFSCNIPQKNDVSSTKRATVVSIARCPVIPNKLFDAPTSLAQSTFSPPSAY</sequence>
<evidence type="ECO:0000259" key="7">
    <source>
        <dbReference type="PROSITE" id="PS50026"/>
    </source>
</evidence>
<keyword evidence="5" id="KW-0325">Glycoprotein</keyword>
<dbReference type="SMART" id="SM00179">
    <property type="entry name" value="EGF_CA"/>
    <property type="match status" value="4"/>
</dbReference>
<dbReference type="InterPro" id="IPR001881">
    <property type="entry name" value="EGF-like_Ca-bd_dom"/>
</dbReference>
<dbReference type="EMBL" id="JAWDGP010000771">
    <property type="protein sequence ID" value="KAK3797336.1"/>
    <property type="molecule type" value="Genomic_DNA"/>
</dbReference>
<dbReference type="PROSITE" id="PS01186">
    <property type="entry name" value="EGF_2"/>
    <property type="match status" value="2"/>
</dbReference>
<proteinExistence type="predicted"/>
<dbReference type="SUPFAM" id="SSF57196">
    <property type="entry name" value="EGF/Laminin"/>
    <property type="match status" value="1"/>
</dbReference>
<dbReference type="InterPro" id="IPR018097">
    <property type="entry name" value="EGF_Ca-bd_CS"/>
</dbReference>
<gene>
    <name evidence="8" type="ORF">RRG08_050973</name>
</gene>
<dbReference type="SUPFAM" id="SSF57184">
    <property type="entry name" value="Growth factor receptor domain"/>
    <property type="match status" value="1"/>
</dbReference>
<keyword evidence="3" id="KW-0677">Repeat</keyword>
<evidence type="ECO:0000256" key="2">
    <source>
        <dbReference type="ARBA" id="ARBA00022729"/>
    </source>
</evidence>
<dbReference type="FunFam" id="2.10.25.10:FF:000005">
    <property type="entry name" value="Fibrillin 2"/>
    <property type="match status" value="1"/>
</dbReference>
<keyword evidence="2" id="KW-0732">Signal</keyword>
<dbReference type="PANTHER" id="PTHR24034:SF209">
    <property type="entry name" value="EGF-LIKE DOMAIN-CONTAINING PROTEIN"/>
    <property type="match status" value="1"/>
</dbReference>
<dbReference type="InterPro" id="IPR009030">
    <property type="entry name" value="Growth_fac_rcpt_cys_sf"/>
</dbReference>
<dbReference type="FunFam" id="2.10.25.10:FF:000038">
    <property type="entry name" value="Fibrillin 2"/>
    <property type="match status" value="1"/>
</dbReference>
<dbReference type="GO" id="GO:0005509">
    <property type="term" value="F:calcium ion binding"/>
    <property type="evidence" value="ECO:0007669"/>
    <property type="project" value="InterPro"/>
</dbReference>
<dbReference type="InterPro" id="IPR050751">
    <property type="entry name" value="ECM_structural_protein"/>
</dbReference>
<feature type="domain" description="EGF-like" evidence="7">
    <location>
        <begin position="133"/>
        <end position="172"/>
    </location>
</feature>
<dbReference type="InterPro" id="IPR000742">
    <property type="entry name" value="EGF"/>
</dbReference>
<keyword evidence="9" id="KW-1185">Reference proteome</keyword>
<keyword evidence="4" id="KW-1015">Disulfide bond</keyword>
<dbReference type="InterPro" id="IPR000152">
    <property type="entry name" value="EGF-type_Asp/Asn_hydroxyl_site"/>
</dbReference>
<evidence type="ECO:0000256" key="1">
    <source>
        <dbReference type="ARBA" id="ARBA00022536"/>
    </source>
</evidence>
<dbReference type="InterPro" id="IPR049883">
    <property type="entry name" value="NOTCH1_EGF-like"/>
</dbReference>
<feature type="domain" description="EGF-like" evidence="7">
    <location>
        <begin position="47"/>
        <end position="89"/>
    </location>
</feature>
<evidence type="ECO:0000256" key="6">
    <source>
        <dbReference type="PROSITE-ProRule" id="PRU00076"/>
    </source>
</evidence>
<evidence type="ECO:0000256" key="4">
    <source>
        <dbReference type="ARBA" id="ARBA00023157"/>
    </source>
</evidence>
<name>A0AAE1B1V7_9GAST</name>
<protein>
    <recommendedName>
        <fullName evidence="7">EGF-like domain-containing protein</fullName>
    </recommendedName>
</protein>
<comment type="caution">
    <text evidence="6">Lacks conserved residue(s) required for the propagation of feature annotation.</text>
</comment>
<dbReference type="Proteomes" id="UP001283361">
    <property type="component" value="Unassembled WGS sequence"/>
</dbReference>
<dbReference type="PANTHER" id="PTHR24034">
    <property type="entry name" value="EGF-LIKE DOMAIN-CONTAINING PROTEIN"/>
    <property type="match status" value="1"/>
</dbReference>
<reference evidence="8" key="1">
    <citation type="journal article" date="2023" name="G3 (Bethesda)">
        <title>A reference genome for the long-term kleptoplast-retaining sea slug Elysia crispata morphotype clarki.</title>
        <authorList>
            <person name="Eastman K.E."/>
            <person name="Pendleton A.L."/>
            <person name="Shaikh M.A."/>
            <person name="Suttiyut T."/>
            <person name="Ogas R."/>
            <person name="Tomko P."/>
            <person name="Gavelis G."/>
            <person name="Widhalm J.R."/>
            <person name="Wisecaver J.H."/>
        </authorList>
    </citation>
    <scope>NUCLEOTIDE SEQUENCE</scope>
    <source>
        <strain evidence="8">ECLA1</strain>
    </source>
</reference>
<comment type="caution">
    <text evidence="8">The sequence shown here is derived from an EMBL/GenBank/DDBJ whole genome shotgun (WGS) entry which is preliminary data.</text>
</comment>
<dbReference type="Gene3D" id="2.10.25.10">
    <property type="entry name" value="Laminin"/>
    <property type="match status" value="4"/>
</dbReference>
<feature type="domain" description="EGF-like" evidence="7">
    <location>
        <begin position="90"/>
        <end position="132"/>
    </location>
</feature>
<evidence type="ECO:0000313" key="9">
    <source>
        <dbReference type="Proteomes" id="UP001283361"/>
    </source>
</evidence>
<evidence type="ECO:0000256" key="5">
    <source>
        <dbReference type="ARBA" id="ARBA00023180"/>
    </source>
</evidence>
<accession>A0AAE1B1V7</accession>
<dbReference type="Pfam" id="PF07645">
    <property type="entry name" value="EGF_CA"/>
    <property type="match status" value="4"/>
</dbReference>
<dbReference type="AlphaFoldDB" id="A0AAE1B1V7"/>
<organism evidence="8 9">
    <name type="scientific">Elysia crispata</name>
    <name type="common">lettuce slug</name>
    <dbReference type="NCBI Taxonomy" id="231223"/>
    <lineage>
        <taxon>Eukaryota</taxon>
        <taxon>Metazoa</taxon>
        <taxon>Spiralia</taxon>
        <taxon>Lophotrochozoa</taxon>
        <taxon>Mollusca</taxon>
        <taxon>Gastropoda</taxon>
        <taxon>Heterobranchia</taxon>
        <taxon>Euthyneura</taxon>
        <taxon>Panpulmonata</taxon>
        <taxon>Sacoglossa</taxon>
        <taxon>Placobranchoidea</taxon>
        <taxon>Plakobranchidae</taxon>
        <taxon>Elysia</taxon>
    </lineage>
</organism>
<keyword evidence="1 6" id="KW-0245">EGF-like domain</keyword>
<evidence type="ECO:0000256" key="3">
    <source>
        <dbReference type="ARBA" id="ARBA00022737"/>
    </source>
</evidence>
<dbReference type="PROSITE" id="PS50026">
    <property type="entry name" value="EGF_3"/>
    <property type="match status" value="3"/>
</dbReference>
<dbReference type="PROSITE" id="PS01187">
    <property type="entry name" value="EGF_CA"/>
    <property type="match status" value="2"/>
</dbReference>
<evidence type="ECO:0000313" key="8">
    <source>
        <dbReference type="EMBL" id="KAK3797336.1"/>
    </source>
</evidence>
<dbReference type="CDD" id="cd00054">
    <property type="entry name" value="EGF_CA"/>
    <property type="match status" value="3"/>
</dbReference>
<dbReference type="PROSITE" id="PS00010">
    <property type="entry name" value="ASX_HYDROXYL"/>
    <property type="match status" value="3"/>
</dbReference>